<reference evidence="8 9" key="1">
    <citation type="journal article" date="2011" name="Proc. Natl. Acad. Sci. U.S.A.">
        <title>Evolutionary erosion of yeast sex chromosomes by mating-type switching accidents.</title>
        <authorList>
            <person name="Gordon J.L."/>
            <person name="Armisen D."/>
            <person name="Proux-Wera E."/>
            <person name="Oheigeartaigh S.S."/>
            <person name="Byrne K.P."/>
            <person name="Wolfe K.H."/>
        </authorList>
    </citation>
    <scope>NUCLEOTIDE SEQUENCE [LARGE SCALE GENOMIC DNA]</scope>
    <source>
        <strain evidence="9">ATCC 34711 / CBS 6284 / DSM 70876 / NBRC 10599 / NRRL Y-10934 / UCD 77-7</strain>
    </source>
</reference>
<keyword evidence="5" id="KW-0653">Protein transport</keyword>
<dbReference type="GO" id="GO:0034497">
    <property type="term" value="P:protein localization to phagophore assembly site"/>
    <property type="evidence" value="ECO:0007669"/>
    <property type="project" value="EnsemblFungi"/>
</dbReference>
<proteinExistence type="inferred from homology"/>
<dbReference type="HOGENOM" id="CLU_121102_0_0_1"/>
<dbReference type="Proteomes" id="UP000002866">
    <property type="component" value="Chromosome 4"/>
</dbReference>
<evidence type="ECO:0000256" key="6">
    <source>
        <dbReference type="ARBA" id="ARBA00023006"/>
    </source>
</evidence>
<dbReference type="RefSeq" id="XP_004180161.1">
    <property type="nucleotide sequence ID" value="XM_004180113.1"/>
</dbReference>
<dbReference type="PANTHER" id="PTHR40012:SF1">
    <property type="entry name" value="AUTOPHAGY-RELATED PROTEIN 29"/>
    <property type="match status" value="1"/>
</dbReference>
<sequence>MNNNNTIVYIRVKGKRPQGFVDPPAIIWDTQKEDQLWSIMSKLTSQKEKVDWSELSQQLDVPIDFLKQRSYKLYSNHLKILQEYMASKNDQQDTLMMRLNSEVSSTQDDSEISKKFTQPYMDPKTIMTFNDVGQLRKDNLETSNTKLVNNEKSDDTIDALKRLQSSKILNYKKPTSNNAELGENDTISTVSVSNSALEEALLDRLHL</sequence>
<dbReference type="KEGG" id="tbl:TBLA_0D01340"/>
<keyword evidence="6" id="KW-0072">Autophagy</keyword>
<evidence type="ECO:0000256" key="1">
    <source>
        <dbReference type="ARBA" id="ARBA00004329"/>
    </source>
</evidence>
<evidence type="ECO:0000259" key="7">
    <source>
        <dbReference type="Pfam" id="PF18388"/>
    </source>
</evidence>
<dbReference type="STRING" id="1071380.I2H2P0"/>
<dbReference type="GO" id="GO:0000407">
    <property type="term" value="C:phagophore assembly site"/>
    <property type="evidence" value="ECO:0007669"/>
    <property type="project" value="UniProtKB-SubCell"/>
</dbReference>
<name>I2H2P0_HENB6</name>
<dbReference type="Pfam" id="PF18388">
    <property type="entry name" value="ATG29_N"/>
    <property type="match status" value="1"/>
</dbReference>
<gene>
    <name evidence="8" type="primary">TBLA0D01340</name>
    <name evidence="8" type="ORF">TBLA_0D01340</name>
</gene>
<evidence type="ECO:0000313" key="9">
    <source>
        <dbReference type="Proteomes" id="UP000002866"/>
    </source>
</evidence>
<dbReference type="GO" id="GO:1990316">
    <property type="term" value="C:Atg1/ULK1 kinase complex"/>
    <property type="evidence" value="ECO:0007669"/>
    <property type="project" value="EnsemblFungi"/>
</dbReference>
<dbReference type="InterPro" id="IPR039113">
    <property type="entry name" value="ATG29"/>
</dbReference>
<evidence type="ECO:0000256" key="5">
    <source>
        <dbReference type="ARBA" id="ARBA00022927"/>
    </source>
</evidence>
<dbReference type="eggNOG" id="ENOG502S1W0">
    <property type="taxonomic scope" value="Eukaryota"/>
</dbReference>
<dbReference type="PANTHER" id="PTHR40012">
    <property type="entry name" value="AUTOPHAGY-RELATED PROTEIN 29"/>
    <property type="match status" value="1"/>
</dbReference>
<organism evidence="8 9">
    <name type="scientific">Henningerozyma blattae (strain ATCC 34711 / CBS 6284 / DSM 70876 / NBRC 10599 / NRRL Y-10934 / UCD 77-7)</name>
    <name type="common">Yeast</name>
    <name type="synonym">Tetrapisispora blattae</name>
    <dbReference type="NCBI Taxonomy" id="1071380"/>
    <lineage>
        <taxon>Eukaryota</taxon>
        <taxon>Fungi</taxon>
        <taxon>Dikarya</taxon>
        <taxon>Ascomycota</taxon>
        <taxon>Saccharomycotina</taxon>
        <taxon>Saccharomycetes</taxon>
        <taxon>Saccharomycetales</taxon>
        <taxon>Saccharomycetaceae</taxon>
        <taxon>Henningerozyma</taxon>
    </lineage>
</organism>
<accession>I2H2P0</accession>
<evidence type="ECO:0000313" key="8">
    <source>
        <dbReference type="EMBL" id="CCH60642.1"/>
    </source>
</evidence>
<keyword evidence="4" id="KW-0813">Transport</keyword>
<dbReference type="InterPro" id="IPR039362">
    <property type="entry name" value="ATG29_sf"/>
</dbReference>
<evidence type="ECO:0000256" key="3">
    <source>
        <dbReference type="ARBA" id="ARBA00013784"/>
    </source>
</evidence>
<dbReference type="OrthoDB" id="21072at2759"/>
<dbReference type="GO" id="GO:0000422">
    <property type="term" value="P:autophagy of mitochondrion"/>
    <property type="evidence" value="ECO:0007669"/>
    <property type="project" value="EnsemblFungi"/>
</dbReference>
<dbReference type="GO" id="GO:0006995">
    <property type="term" value="P:cellular response to nitrogen starvation"/>
    <property type="evidence" value="ECO:0007669"/>
    <property type="project" value="EnsemblFungi"/>
</dbReference>
<dbReference type="GO" id="GO:0034727">
    <property type="term" value="P:piecemeal microautophagy of the nucleus"/>
    <property type="evidence" value="ECO:0007669"/>
    <property type="project" value="EnsemblFungi"/>
</dbReference>
<dbReference type="GO" id="GO:0015031">
    <property type="term" value="P:protein transport"/>
    <property type="evidence" value="ECO:0007669"/>
    <property type="project" value="UniProtKB-KW"/>
</dbReference>
<dbReference type="AlphaFoldDB" id="I2H2P0"/>
<evidence type="ECO:0000256" key="4">
    <source>
        <dbReference type="ARBA" id="ARBA00022448"/>
    </source>
</evidence>
<comment type="subcellular location">
    <subcellularLocation>
        <location evidence="1">Preautophagosomal structure</location>
    </subcellularLocation>
</comment>
<comment type="similarity">
    <text evidence="2">Belongs to the ATG29 family.</text>
</comment>
<feature type="domain" description="Atg29 N-terminal" evidence="7">
    <location>
        <begin position="7"/>
        <end position="61"/>
    </location>
</feature>
<dbReference type="GeneID" id="14495625"/>
<dbReference type="GO" id="GO:0000149">
    <property type="term" value="F:SNARE binding"/>
    <property type="evidence" value="ECO:0007669"/>
    <property type="project" value="EnsemblFungi"/>
</dbReference>
<dbReference type="FunCoup" id="I2H2P0">
    <property type="interactions" value="80"/>
</dbReference>
<dbReference type="EMBL" id="HE806319">
    <property type="protein sequence ID" value="CCH60642.1"/>
    <property type="molecule type" value="Genomic_DNA"/>
</dbReference>
<dbReference type="OMA" id="RKSEINW"/>
<dbReference type="InterPro" id="IPR040666">
    <property type="entry name" value="Atg29_N"/>
</dbReference>
<evidence type="ECO:0000256" key="2">
    <source>
        <dbReference type="ARBA" id="ARBA00010082"/>
    </source>
</evidence>
<dbReference type="Gene3D" id="1.10.10.2570">
    <property type="match status" value="1"/>
</dbReference>
<protein>
    <recommendedName>
        <fullName evidence="3">Autophagy-related protein 29</fullName>
    </recommendedName>
</protein>
<keyword evidence="9" id="KW-1185">Reference proteome</keyword>
<dbReference type="InParanoid" id="I2H2P0"/>